<evidence type="ECO:0000313" key="6">
    <source>
        <dbReference type="EMBL" id="KAB0289424.1"/>
    </source>
</evidence>
<dbReference type="RefSeq" id="WP_150869692.1">
    <property type="nucleotide sequence ID" value="NZ_BTGL01000013.1"/>
</dbReference>
<dbReference type="GO" id="GO:0009279">
    <property type="term" value="C:cell outer membrane"/>
    <property type="evidence" value="ECO:0007669"/>
    <property type="project" value="UniProtKB-SubCell"/>
</dbReference>
<gene>
    <name evidence="6" type="ORF">F2P58_10190</name>
    <name evidence="7" type="ORF">F2Z80_17280</name>
</gene>
<dbReference type="InterPro" id="IPR006665">
    <property type="entry name" value="OmpA-like"/>
</dbReference>
<dbReference type="PANTHER" id="PTHR30329">
    <property type="entry name" value="STATOR ELEMENT OF FLAGELLAR MOTOR COMPLEX"/>
    <property type="match status" value="1"/>
</dbReference>
<dbReference type="PRINTS" id="PR01021">
    <property type="entry name" value="OMPADOMAIN"/>
</dbReference>
<dbReference type="InterPro" id="IPR050330">
    <property type="entry name" value="Bact_OuterMem_StrucFunc"/>
</dbReference>
<keyword evidence="2 4" id="KW-0472">Membrane</keyword>
<dbReference type="Pfam" id="PF00691">
    <property type="entry name" value="OmpA"/>
    <property type="match status" value="1"/>
</dbReference>
<feature type="domain" description="OmpA-like" evidence="5">
    <location>
        <begin position="97"/>
        <end position="214"/>
    </location>
</feature>
<dbReference type="SUPFAM" id="SSF103088">
    <property type="entry name" value="OmpA-like"/>
    <property type="match status" value="1"/>
</dbReference>
<dbReference type="PROSITE" id="PS01068">
    <property type="entry name" value="OMPA_1"/>
    <property type="match status" value="1"/>
</dbReference>
<comment type="subcellular location">
    <subcellularLocation>
        <location evidence="1">Cell outer membrane</location>
    </subcellularLocation>
</comment>
<keyword evidence="3" id="KW-0998">Cell outer membrane</keyword>
<dbReference type="EMBL" id="VXDD01000003">
    <property type="protein sequence ID" value="KAB0300853.1"/>
    <property type="molecule type" value="Genomic_DNA"/>
</dbReference>
<evidence type="ECO:0000256" key="3">
    <source>
        <dbReference type="ARBA" id="ARBA00023237"/>
    </source>
</evidence>
<evidence type="ECO:0000313" key="9">
    <source>
        <dbReference type="Proteomes" id="UP000326789"/>
    </source>
</evidence>
<reference evidence="7 8" key="1">
    <citation type="submission" date="2019-09" db="EMBL/GenBank/DDBJ databases">
        <title>Vibrio Fortis S7-72.</title>
        <authorList>
            <person name="Das S.K."/>
        </authorList>
    </citation>
    <scope>NUCLEOTIDE SEQUENCE [LARGE SCALE GENOMIC DNA]</scope>
    <source>
        <strain evidence="7 8">S7-72</strain>
    </source>
</reference>
<dbReference type="Proteomes" id="UP000326789">
    <property type="component" value="Unassembled WGS sequence"/>
</dbReference>
<dbReference type="InterPro" id="IPR006664">
    <property type="entry name" value="OMP_bac"/>
</dbReference>
<protein>
    <submittedName>
        <fullName evidence="7">OmpA family protein</fullName>
    </submittedName>
</protein>
<dbReference type="PROSITE" id="PS51257">
    <property type="entry name" value="PROKAR_LIPOPROTEIN"/>
    <property type="match status" value="1"/>
</dbReference>
<dbReference type="PROSITE" id="PS51123">
    <property type="entry name" value="OMPA_2"/>
    <property type="match status" value="1"/>
</dbReference>
<reference evidence="6 9" key="2">
    <citation type="submission" date="2019-09" db="EMBL/GenBank/DDBJ databases">
        <title>Whole genome sequence of Vibrio fortis.</title>
        <authorList>
            <person name="Das S.K."/>
        </authorList>
    </citation>
    <scope>NUCLEOTIDE SEQUENCE [LARGE SCALE GENOMIC DNA]</scope>
    <source>
        <strain evidence="6 9">AN60</strain>
    </source>
</reference>
<sequence length="214" mass="23866">MKYLALICSLALVGCEATDSMAMLGGNMLETAPQTDYDVMYPEWGVVQETRVVTNYRQAQNSSQKTITTNYGVGISTDDPLEVFLRQNRIDYEVLPGNHVMVKLNHHVNFKTGSAIPAPVNDHWLDTLGSYLSQRSDIDIVIEGHTDNTGNDQINDPLSEQRAKEVKARLERNYVSSQSIYTRGFGEYVPACTNTSSQGKACNRRVELMLIVAK</sequence>
<dbReference type="AlphaFoldDB" id="A0A5N3S4F5"/>
<name>A0A5N3S4F5_9VIBR</name>
<comment type="caution">
    <text evidence="7">The sequence shown here is derived from an EMBL/GenBank/DDBJ whole genome shotgun (WGS) entry which is preliminary data.</text>
</comment>
<dbReference type="EMBL" id="VWSE01000004">
    <property type="protein sequence ID" value="KAB0289424.1"/>
    <property type="molecule type" value="Genomic_DNA"/>
</dbReference>
<evidence type="ECO:0000256" key="1">
    <source>
        <dbReference type="ARBA" id="ARBA00004442"/>
    </source>
</evidence>
<dbReference type="CDD" id="cd07185">
    <property type="entry name" value="OmpA_C-like"/>
    <property type="match status" value="1"/>
</dbReference>
<dbReference type="Proteomes" id="UP000326687">
    <property type="component" value="Unassembled WGS sequence"/>
</dbReference>
<dbReference type="Gene3D" id="3.30.1330.60">
    <property type="entry name" value="OmpA-like domain"/>
    <property type="match status" value="1"/>
</dbReference>
<organism evidence="7 8">
    <name type="scientific">Vibrio fortis</name>
    <dbReference type="NCBI Taxonomy" id="212667"/>
    <lineage>
        <taxon>Bacteria</taxon>
        <taxon>Pseudomonadati</taxon>
        <taxon>Pseudomonadota</taxon>
        <taxon>Gammaproteobacteria</taxon>
        <taxon>Vibrionales</taxon>
        <taxon>Vibrionaceae</taxon>
        <taxon>Vibrio</taxon>
    </lineage>
</organism>
<dbReference type="InterPro" id="IPR006690">
    <property type="entry name" value="OMPA-like_CS"/>
</dbReference>
<dbReference type="PANTHER" id="PTHR30329:SF21">
    <property type="entry name" value="LIPOPROTEIN YIAD-RELATED"/>
    <property type="match status" value="1"/>
</dbReference>
<evidence type="ECO:0000259" key="5">
    <source>
        <dbReference type="PROSITE" id="PS51123"/>
    </source>
</evidence>
<evidence type="ECO:0000313" key="8">
    <source>
        <dbReference type="Proteomes" id="UP000326687"/>
    </source>
</evidence>
<accession>A0A5N3S4F5</accession>
<proteinExistence type="predicted"/>
<evidence type="ECO:0000313" key="7">
    <source>
        <dbReference type="EMBL" id="KAB0300853.1"/>
    </source>
</evidence>
<evidence type="ECO:0000256" key="4">
    <source>
        <dbReference type="PROSITE-ProRule" id="PRU00473"/>
    </source>
</evidence>
<evidence type="ECO:0000256" key="2">
    <source>
        <dbReference type="ARBA" id="ARBA00023136"/>
    </source>
</evidence>
<dbReference type="InterPro" id="IPR036737">
    <property type="entry name" value="OmpA-like_sf"/>
</dbReference>